<keyword evidence="3 7" id="KW-0175">Coiled coil</keyword>
<feature type="coiled-coil region" evidence="7">
    <location>
        <begin position="192"/>
        <end position="223"/>
    </location>
</feature>
<evidence type="ECO:0000256" key="3">
    <source>
        <dbReference type="ARBA" id="ARBA00023054"/>
    </source>
</evidence>
<feature type="domain" description="RWP-RK" evidence="9">
    <location>
        <begin position="113"/>
        <end position="203"/>
    </location>
</feature>
<gene>
    <name evidence="10" type="ORF">V5N11_014032</name>
</gene>
<dbReference type="PROSITE" id="PS51519">
    <property type="entry name" value="RWP_RK"/>
    <property type="match status" value="1"/>
</dbReference>
<evidence type="ECO:0000256" key="5">
    <source>
        <dbReference type="ARBA" id="ARBA00023163"/>
    </source>
</evidence>
<proteinExistence type="predicted"/>
<accession>A0ABD1AM83</accession>
<sequence length="307" mass="35130">MMNSFCKLEYDLVFGKQDHSFSFLNHSSLSSHQSELTNPFFELEDEILSSSNSNNYLPCASSFLALPDLEPISIVSHEDLLSGYGSVSWTEEESMFDEHNREDFDFVRKVESTTSTKKKRCREDCVSSCSVSKTLSKETISFYFYMPIAQAAKELNIGLTLLKKRCRELGIQRWPHRKLMSLKKLISNVKELKKMEGEGEENEEKLKIALEKLEKEKKTIEKLPDSEFEDKTKRLRQACFKANHKKKRRSVMSTSMITSSSSSSSYSSVSGLSDNRCSMVINEEVGEDDEKVKYLLYGFSHVAFVGL</sequence>
<feature type="region of interest" description="Disordered" evidence="8">
    <location>
        <begin position="251"/>
        <end position="270"/>
    </location>
</feature>
<evidence type="ECO:0000259" key="9">
    <source>
        <dbReference type="PROSITE" id="PS51519"/>
    </source>
</evidence>
<evidence type="ECO:0000256" key="1">
    <source>
        <dbReference type="ARBA" id="ARBA00004049"/>
    </source>
</evidence>
<evidence type="ECO:0000256" key="6">
    <source>
        <dbReference type="ARBA" id="ARBA00023242"/>
    </source>
</evidence>
<dbReference type="EMBL" id="JBANAX010000465">
    <property type="protein sequence ID" value="KAL1207867.1"/>
    <property type="molecule type" value="Genomic_DNA"/>
</dbReference>
<comment type="function">
    <text evidence="1">Putative transcription factor.</text>
</comment>
<keyword evidence="2" id="KW-0805">Transcription regulation</keyword>
<evidence type="ECO:0000313" key="10">
    <source>
        <dbReference type="EMBL" id="KAL1207867.1"/>
    </source>
</evidence>
<keyword evidence="4" id="KW-0238">DNA-binding</keyword>
<evidence type="ECO:0000313" key="11">
    <source>
        <dbReference type="Proteomes" id="UP001558713"/>
    </source>
</evidence>
<evidence type="ECO:0000256" key="2">
    <source>
        <dbReference type="ARBA" id="ARBA00023015"/>
    </source>
</evidence>
<dbReference type="AlphaFoldDB" id="A0ABD1AM83"/>
<protein>
    <submittedName>
        <fullName evidence="10">Protein RKD1</fullName>
    </submittedName>
</protein>
<dbReference type="PANTHER" id="PTHR46373:SF20">
    <property type="entry name" value="PROTEIN RKD1"/>
    <property type="match status" value="1"/>
</dbReference>
<evidence type="ECO:0000256" key="7">
    <source>
        <dbReference type="SAM" id="Coils"/>
    </source>
</evidence>
<keyword evidence="11" id="KW-1185">Reference proteome</keyword>
<dbReference type="Pfam" id="PF02042">
    <property type="entry name" value="RWP-RK"/>
    <property type="match status" value="1"/>
</dbReference>
<dbReference type="InterPro" id="IPR044607">
    <property type="entry name" value="RKD-like"/>
</dbReference>
<evidence type="ECO:0000256" key="8">
    <source>
        <dbReference type="SAM" id="MobiDB-lite"/>
    </source>
</evidence>
<dbReference type="Proteomes" id="UP001558713">
    <property type="component" value="Unassembled WGS sequence"/>
</dbReference>
<dbReference type="GO" id="GO:0003677">
    <property type="term" value="F:DNA binding"/>
    <property type="evidence" value="ECO:0007669"/>
    <property type="project" value="UniProtKB-KW"/>
</dbReference>
<dbReference type="InterPro" id="IPR003035">
    <property type="entry name" value="RWP-RK_dom"/>
</dbReference>
<reference evidence="10 11" key="1">
    <citation type="submission" date="2024-04" db="EMBL/GenBank/DDBJ databases">
        <title>Genome assembly C_amara_ONT_v2.</title>
        <authorList>
            <person name="Yant L."/>
            <person name="Moore C."/>
            <person name="Slenker M."/>
        </authorList>
    </citation>
    <scope>NUCLEOTIDE SEQUENCE [LARGE SCALE GENOMIC DNA]</scope>
    <source>
        <tissue evidence="10">Leaf</tissue>
    </source>
</reference>
<dbReference type="PANTHER" id="PTHR46373">
    <property type="entry name" value="PROTEIN RKD4"/>
    <property type="match status" value="1"/>
</dbReference>
<organism evidence="10 11">
    <name type="scientific">Cardamine amara subsp. amara</name>
    <dbReference type="NCBI Taxonomy" id="228776"/>
    <lineage>
        <taxon>Eukaryota</taxon>
        <taxon>Viridiplantae</taxon>
        <taxon>Streptophyta</taxon>
        <taxon>Embryophyta</taxon>
        <taxon>Tracheophyta</taxon>
        <taxon>Spermatophyta</taxon>
        <taxon>Magnoliopsida</taxon>
        <taxon>eudicotyledons</taxon>
        <taxon>Gunneridae</taxon>
        <taxon>Pentapetalae</taxon>
        <taxon>rosids</taxon>
        <taxon>malvids</taxon>
        <taxon>Brassicales</taxon>
        <taxon>Brassicaceae</taxon>
        <taxon>Cardamineae</taxon>
        <taxon>Cardamine</taxon>
    </lineage>
</organism>
<evidence type="ECO:0000256" key="4">
    <source>
        <dbReference type="ARBA" id="ARBA00023125"/>
    </source>
</evidence>
<comment type="caution">
    <text evidence="10">The sequence shown here is derived from an EMBL/GenBank/DDBJ whole genome shotgun (WGS) entry which is preliminary data.</text>
</comment>
<keyword evidence="6" id="KW-0539">Nucleus</keyword>
<keyword evidence="5" id="KW-0804">Transcription</keyword>
<name>A0ABD1AM83_CARAN</name>